<evidence type="ECO:0000313" key="3">
    <source>
        <dbReference type="EMBL" id="CAE2290512.1"/>
    </source>
</evidence>
<dbReference type="Pfam" id="PF12697">
    <property type="entry name" value="Abhydrolase_6"/>
    <property type="match status" value="1"/>
</dbReference>
<accession>A0A7S4NIM1</accession>
<feature type="transmembrane region" description="Helical" evidence="1">
    <location>
        <begin position="380"/>
        <end position="401"/>
    </location>
</feature>
<dbReference type="SUPFAM" id="SSF53474">
    <property type="entry name" value="alpha/beta-Hydrolases"/>
    <property type="match status" value="1"/>
</dbReference>
<keyword evidence="1" id="KW-0472">Membrane</keyword>
<dbReference type="InterPro" id="IPR029058">
    <property type="entry name" value="AB_hydrolase_fold"/>
</dbReference>
<dbReference type="InterPro" id="IPR000073">
    <property type="entry name" value="AB_hydrolase_1"/>
</dbReference>
<name>A0A7S4NIM1_GUITH</name>
<keyword evidence="1" id="KW-1133">Transmembrane helix</keyword>
<keyword evidence="1" id="KW-0812">Transmembrane</keyword>
<dbReference type="PANTHER" id="PTHR43433">
    <property type="entry name" value="HYDROLASE, ALPHA/BETA FOLD FAMILY PROTEIN"/>
    <property type="match status" value="1"/>
</dbReference>
<dbReference type="AlphaFoldDB" id="A0A7S4NIM1"/>
<dbReference type="PANTHER" id="PTHR43433:SF5">
    <property type="entry name" value="AB HYDROLASE-1 DOMAIN-CONTAINING PROTEIN"/>
    <property type="match status" value="1"/>
</dbReference>
<protein>
    <recommendedName>
        <fullName evidence="2">AB hydrolase-1 domain-containing protein</fullName>
    </recommendedName>
</protein>
<evidence type="ECO:0000256" key="1">
    <source>
        <dbReference type="SAM" id="Phobius"/>
    </source>
</evidence>
<gene>
    <name evidence="3" type="ORF">GTHE00462_LOCUS11078</name>
</gene>
<dbReference type="Gene3D" id="3.40.50.1820">
    <property type="entry name" value="alpha/beta hydrolase"/>
    <property type="match status" value="1"/>
</dbReference>
<dbReference type="EMBL" id="HBKN01014246">
    <property type="protein sequence ID" value="CAE2290512.1"/>
    <property type="molecule type" value="Transcribed_RNA"/>
</dbReference>
<proteinExistence type="predicted"/>
<organism evidence="3">
    <name type="scientific">Guillardia theta</name>
    <name type="common">Cryptophyte</name>
    <name type="synonym">Cryptomonas phi</name>
    <dbReference type="NCBI Taxonomy" id="55529"/>
    <lineage>
        <taxon>Eukaryota</taxon>
        <taxon>Cryptophyceae</taxon>
        <taxon>Pyrenomonadales</taxon>
        <taxon>Geminigeraceae</taxon>
        <taxon>Guillardia</taxon>
    </lineage>
</organism>
<reference evidence="3" key="1">
    <citation type="submission" date="2021-01" db="EMBL/GenBank/DDBJ databases">
        <authorList>
            <person name="Corre E."/>
            <person name="Pelletier E."/>
            <person name="Niang G."/>
            <person name="Scheremetjew M."/>
            <person name="Finn R."/>
            <person name="Kale V."/>
            <person name="Holt S."/>
            <person name="Cochrane G."/>
            <person name="Meng A."/>
            <person name="Brown T."/>
            <person name="Cohen L."/>
        </authorList>
    </citation>
    <scope>NUCLEOTIDE SEQUENCE</scope>
    <source>
        <strain evidence="3">CCMP 2712</strain>
    </source>
</reference>
<sequence>MEGPKSNLLQHRKGVAVAADGCRLAYETSGDPQSKDKVLLVMGFSCCHSYWDPQKEVLCGGGEAEEGGGLEICWFDNRGVGSSDIPFGRYSTRQLAADCISLMQALRWIDSPPPPPSGRSKGLRRRQLHTSNRLHLVGWSLGGMIVQELVLLLLDEGIQPASMLLACTHSGGWRILPPLGSFLDILRVATSTNPSRRIRTVLPLHYTTDFLKSGGLGGMASEERMNGEVLHEDYKSRAPFRDFSLARQLPGIIGHLLATVTHHVSRRRLRRIGQNLEGRCIVVAAGRDRLIPSKHSHQLADFLGEETKFFEFEANGHMINVEMKSVFNRILWHHVMEASKGKRNPEVWSELAEHEGSRSRRRASGPWDRLLHALHVLLGWNVKMFIVFPFAFFISLIALLWKNLFLKPCTILFGKHITSISISQMRRGIFSWVSSMVSREQVRRRTHEL</sequence>
<feature type="domain" description="AB hydrolase-1" evidence="2">
    <location>
        <begin position="41"/>
        <end position="322"/>
    </location>
</feature>
<dbReference type="InterPro" id="IPR050471">
    <property type="entry name" value="AB_hydrolase"/>
</dbReference>
<evidence type="ECO:0000259" key="2">
    <source>
        <dbReference type="Pfam" id="PF12697"/>
    </source>
</evidence>